<keyword evidence="11" id="KW-1185">Reference proteome</keyword>
<evidence type="ECO:0000256" key="8">
    <source>
        <dbReference type="ARBA" id="ARBA00023049"/>
    </source>
</evidence>
<dbReference type="SUPFAM" id="SSF101821">
    <property type="entry name" value="Aminopeptidase/glucanase lid domain"/>
    <property type="match status" value="1"/>
</dbReference>
<evidence type="ECO:0000256" key="3">
    <source>
        <dbReference type="ARBA" id="ARBA00022438"/>
    </source>
</evidence>
<comment type="similarity">
    <text evidence="2">Belongs to the peptidase M18 family.</text>
</comment>
<feature type="region of interest" description="Disordered" evidence="9">
    <location>
        <begin position="952"/>
        <end position="972"/>
    </location>
</feature>
<dbReference type="EMBL" id="WUBL01000010">
    <property type="protein sequence ID" value="KAF2971820.1"/>
    <property type="molecule type" value="Genomic_DNA"/>
</dbReference>
<dbReference type="FunFam" id="2.30.250.10:FF:000001">
    <property type="entry name" value="Aspartyl aminopeptidase 1"/>
    <property type="match status" value="1"/>
</dbReference>
<dbReference type="PRINTS" id="PR00932">
    <property type="entry name" value="AMINO1PTASE"/>
</dbReference>
<dbReference type="Gene3D" id="3.40.630.10">
    <property type="entry name" value="Zn peptidases"/>
    <property type="match status" value="1"/>
</dbReference>
<sequence length="1077" mass="117625">MARHTSEFLRQRSSNMSLRMAASSVLATSRLSSFANPADFETKPTMAEAEKAIIIGELKMRRDVMLCDSCYRDLPDTVADSLSLELTNDRSLCSACIVMSSKPEAFTQPFCDFLRENPTVFHAVDYFKTKATSLGYKELPPREDWAGKIEAGGKYFVTRNGSSTIAFTVGKAYKPGNGVAIIAGHIDALTAKVKPVSKKSATAGYVQLGVAQYAGALNETWWDRDLSIGGRVIVRDETGKTTSKLVKLDWPIARIPTLAPHFGVGMMGQNNKETQAVPIIGLDGPTPGSADSKAAELLGPAGSFVSTQPPKLVRLISKELGVKDYSQIVNWELELFDLQPATVGGMDKEFIFAGRIDDKICSWAAFHGLLASDQKDDDGTIKLVALFDDEEIGSLLRQGAKGNFLPSIIERTVESLCGEGKSFGPGIIGQTYANSFLVSADVTHAVNPNFLSRYLEDHAPRLNVGICICNDSNGHMAEAQLKRLMAQPAEGESSDRWSSLLSKLNPVPRFPEFTGPYKVGTVDIEIPVCDLESPAPAPENAAEIETIQFRVFYPCDSNATGKRIAWLPAPQRDYLSAYIKFLGVGAFLAQATSFLPRHLHFTTIPVVDNAPILKPQTPNGRWPTMIFSHGLGGSRNAYSQIVGSLASNGVVVFCPEHRDGSAIASIIKVPYQQNRLFARGTKRMIPYLQIAHDATDEVHEKRNAQLQIRLWELGLLHEAILSIDEGEKLMNLNKNASSLDHFSKQLQVHDPGSIIFGGHSFGATSVVQFLKSVFYAGRPELEAMETPLYTPNWESPICRQVTPQNVTILLDMWCFPLLAKSTKSLFNLALPVYAPSDSSSEPPGGNAVLAIESEDFFKWREQLHTTARILSPDPSALVVAPRTDINTPHFFYVKRSAHLNQSDFALLFPWLTRKVFGSAAPGRSLRLNLRAILQVLRVNDIPVAGTRSADLVDNRSKDTKPNPSDGETASLRKGDVCTDDTVILEHEGNRIKDDDTGVDELVQAWRWIDIIGMGENIDGEGKAKEKDGKGKGAVEGLGEMESHMAGVIEPSASASADRKVDLETAGVFAAGERDTTE</sequence>
<dbReference type="SUPFAM" id="SSF53474">
    <property type="entry name" value="alpha/beta-Hydrolases"/>
    <property type="match status" value="1"/>
</dbReference>
<comment type="caution">
    <text evidence="10">The sequence shown here is derived from an EMBL/GenBank/DDBJ whole genome shotgun (WGS) entry which is preliminary data.</text>
</comment>
<dbReference type="GO" id="GO:0070006">
    <property type="term" value="F:metalloaminopeptidase activity"/>
    <property type="evidence" value="ECO:0007669"/>
    <property type="project" value="TreeGrafter"/>
</dbReference>
<protein>
    <submittedName>
        <fullName evidence="10">Uncharacterized protein</fullName>
    </submittedName>
</protein>
<dbReference type="Pfam" id="PF02127">
    <property type="entry name" value="Peptidase_M18"/>
    <property type="match status" value="1"/>
</dbReference>
<dbReference type="InterPro" id="IPR023358">
    <property type="entry name" value="Peptidase_M18_dom2"/>
</dbReference>
<dbReference type="SUPFAM" id="SSF53187">
    <property type="entry name" value="Zn-dependent exopeptidases"/>
    <property type="match status" value="1"/>
</dbReference>
<dbReference type="InParanoid" id="A0A7C8IV97"/>
<accession>A0A7C8IV97</accession>
<keyword evidence="7" id="KW-0862">Zinc</keyword>
<evidence type="ECO:0000256" key="1">
    <source>
        <dbReference type="ARBA" id="ARBA00001947"/>
    </source>
</evidence>
<dbReference type="PANTHER" id="PTHR28570">
    <property type="entry name" value="ASPARTYL AMINOPEPTIDASE"/>
    <property type="match status" value="1"/>
</dbReference>
<evidence type="ECO:0000256" key="2">
    <source>
        <dbReference type="ARBA" id="ARBA00008290"/>
    </source>
</evidence>
<dbReference type="InterPro" id="IPR029058">
    <property type="entry name" value="AB_hydrolase_fold"/>
</dbReference>
<dbReference type="OrthoDB" id="2363873at2759"/>
<keyword evidence="3" id="KW-0031">Aminopeptidase</keyword>
<keyword evidence="5" id="KW-0479">Metal-binding</keyword>
<evidence type="ECO:0000256" key="5">
    <source>
        <dbReference type="ARBA" id="ARBA00022723"/>
    </source>
</evidence>
<evidence type="ECO:0000256" key="6">
    <source>
        <dbReference type="ARBA" id="ARBA00022801"/>
    </source>
</evidence>
<proteinExistence type="inferred from homology"/>
<dbReference type="GO" id="GO:0008270">
    <property type="term" value="F:zinc ion binding"/>
    <property type="evidence" value="ECO:0007669"/>
    <property type="project" value="InterPro"/>
</dbReference>
<dbReference type="Gene3D" id="3.40.50.1820">
    <property type="entry name" value="alpha/beta hydrolase"/>
    <property type="match status" value="1"/>
</dbReference>
<dbReference type="Gene3D" id="2.30.250.10">
    <property type="entry name" value="Aminopeptidase i, Domain 2"/>
    <property type="match status" value="1"/>
</dbReference>
<dbReference type="GO" id="GO:0006508">
    <property type="term" value="P:proteolysis"/>
    <property type="evidence" value="ECO:0007669"/>
    <property type="project" value="UniProtKB-KW"/>
</dbReference>
<dbReference type="InterPro" id="IPR001948">
    <property type="entry name" value="Peptidase_M18"/>
</dbReference>
<dbReference type="GO" id="GO:0000324">
    <property type="term" value="C:fungal-type vacuole"/>
    <property type="evidence" value="ECO:0007669"/>
    <property type="project" value="TreeGrafter"/>
</dbReference>
<evidence type="ECO:0000313" key="11">
    <source>
        <dbReference type="Proteomes" id="UP000481858"/>
    </source>
</evidence>
<reference evidence="10 11" key="1">
    <citation type="submission" date="2019-12" db="EMBL/GenBank/DDBJ databases">
        <title>Draft genome sequence of the ascomycete Xylaria multiplex DSM 110363.</title>
        <authorList>
            <person name="Buettner E."/>
            <person name="Kellner H."/>
        </authorList>
    </citation>
    <scope>NUCLEOTIDE SEQUENCE [LARGE SCALE GENOMIC DNA]</scope>
    <source>
        <strain evidence="10 11">DSM 110363</strain>
    </source>
</reference>
<dbReference type="AlphaFoldDB" id="A0A7C8IV97"/>
<keyword evidence="4" id="KW-0645">Protease</keyword>
<evidence type="ECO:0000256" key="4">
    <source>
        <dbReference type="ARBA" id="ARBA00022670"/>
    </source>
</evidence>
<name>A0A7C8IV97_9PEZI</name>
<evidence type="ECO:0000256" key="7">
    <source>
        <dbReference type="ARBA" id="ARBA00022833"/>
    </source>
</evidence>
<keyword evidence="6" id="KW-0378">Hydrolase</keyword>
<comment type="cofactor">
    <cofactor evidence="1">
        <name>Zn(2+)</name>
        <dbReference type="ChEBI" id="CHEBI:29105"/>
    </cofactor>
</comment>
<organism evidence="10 11">
    <name type="scientific">Xylaria multiplex</name>
    <dbReference type="NCBI Taxonomy" id="323545"/>
    <lineage>
        <taxon>Eukaryota</taxon>
        <taxon>Fungi</taxon>
        <taxon>Dikarya</taxon>
        <taxon>Ascomycota</taxon>
        <taxon>Pezizomycotina</taxon>
        <taxon>Sordariomycetes</taxon>
        <taxon>Xylariomycetidae</taxon>
        <taxon>Xylariales</taxon>
        <taxon>Xylariaceae</taxon>
        <taxon>Xylaria</taxon>
    </lineage>
</organism>
<evidence type="ECO:0000256" key="9">
    <source>
        <dbReference type="SAM" id="MobiDB-lite"/>
    </source>
</evidence>
<evidence type="ECO:0000313" key="10">
    <source>
        <dbReference type="EMBL" id="KAF2971820.1"/>
    </source>
</evidence>
<dbReference type="Pfam" id="PF03403">
    <property type="entry name" value="PAF-AH_p_II"/>
    <property type="match status" value="1"/>
</dbReference>
<keyword evidence="8" id="KW-0482">Metalloprotease</keyword>
<gene>
    <name evidence="10" type="ORF">GQX73_g1712</name>
</gene>
<dbReference type="Proteomes" id="UP000481858">
    <property type="component" value="Unassembled WGS sequence"/>
</dbReference>
<dbReference type="PANTHER" id="PTHR28570:SF4">
    <property type="entry name" value="VACUOLAR AMINOPEPTIDASE 1"/>
    <property type="match status" value="1"/>
</dbReference>